<sequence>MIPFSELRIGNYVLVNTIVRKIVMVSSIEDKKQFPSVGYYVGAHLQNIGCDSKYLQALPLTVNILEESGFSFDNYFKLWQKAKTATGTGMEMELDREFNVVDFMRRPLLKEVKSMHRLQNLYHALLDRELALEPVLAETY</sequence>
<dbReference type="OrthoDB" id="956134at2"/>
<dbReference type="Proteomes" id="UP000077177">
    <property type="component" value="Chromosome"/>
</dbReference>
<evidence type="ECO:0000313" key="1">
    <source>
        <dbReference type="EMBL" id="ANE50929.1"/>
    </source>
</evidence>
<proteinExistence type="predicted"/>
<reference evidence="2" key="1">
    <citation type="submission" date="2015-01" db="EMBL/GenBank/DDBJ databases">
        <title>Flavisolibacter sp./LCS9/ whole genome sequencing.</title>
        <authorList>
            <person name="Kim M.K."/>
            <person name="Srinivasan S."/>
            <person name="Lee J.-J."/>
        </authorList>
    </citation>
    <scope>NUCLEOTIDE SEQUENCE [LARGE SCALE GENOMIC DNA]</scope>
    <source>
        <strain evidence="2">LCS9</strain>
    </source>
</reference>
<protein>
    <submittedName>
        <fullName evidence="1">Uncharacterized protein</fullName>
    </submittedName>
</protein>
<dbReference type="KEGG" id="fla:SY85_10865"/>
<keyword evidence="2" id="KW-1185">Reference proteome</keyword>
<accession>A0A172TV20</accession>
<gene>
    <name evidence="1" type="ORF">SY85_10865</name>
</gene>
<name>A0A172TV20_9BACT</name>
<evidence type="ECO:0000313" key="2">
    <source>
        <dbReference type="Proteomes" id="UP000077177"/>
    </source>
</evidence>
<dbReference type="AlphaFoldDB" id="A0A172TV20"/>
<organism evidence="1 2">
    <name type="scientific">Flavisolibacter tropicus</name>
    <dbReference type="NCBI Taxonomy" id="1492898"/>
    <lineage>
        <taxon>Bacteria</taxon>
        <taxon>Pseudomonadati</taxon>
        <taxon>Bacteroidota</taxon>
        <taxon>Chitinophagia</taxon>
        <taxon>Chitinophagales</taxon>
        <taxon>Chitinophagaceae</taxon>
        <taxon>Flavisolibacter</taxon>
    </lineage>
</organism>
<dbReference type="EMBL" id="CP011390">
    <property type="protein sequence ID" value="ANE50929.1"/>
    <property type="molecule type" value="Genomic_DNA"/>
</dbReference>
<reference evidence="1 2" key="2">
    <citation type="journal article" date="2016" name="Int. J. Syst. Evol. Microbiol.">
        <title>Flavisolibacter tropicus sp. nov., isolated from tropical soil.</title>
        <authorList>
            <person name="Lee J.J."/>
            <person name="Kang M.S."/>
            <person name="Kim G.S."/>
            <person name="Lee C.S."/>
            <person name="Lim S."/>
            <person name="Lee J."/>
            <person name="Roh S.H."/>
            <person name="Kang H."/>
            <person name="Ha J.M."/>
            <person name="Bae S."/>
            <person name="Jung H.Y."/>
            <person name="Kim M.K."/>
        </authorList>
    </citation>
    <scope>NUCLEOTIDE SEQUENCE [LARGE SCALE GENOMIC DNA]</scope>
    <source>
        <strain evidence="1 2">LCS9</strain>
    </source>
</reference>
<dbReference type="RefSeq" id="WP_066404401.1">
    <property type="nucleotide sequence ID" value="NZ_CP011390.1"/>
</dbReference>